<accession>A0AAQ3SX88</accession>
<evidence type="ECO:0000313" key="1">
    <source>
        <dbReference type="EMBL" id="WVZ61539.1"/>
    </source>
</evidence>
<evidence type="ECO:0000313" key="2">
    <source>
        <dbReference type="Proteomes" id="UP001341281"/>
    </source>
</evidence>
<dbReference type="AlphaFoldDB" id="A0AAQ3SX88"/>
<organism evidence="1 2">
    <name type="scientific">Paspalum notatum var. saurae</name>
    <dbReference type="NCBI Taxonomy" id="547442"/>
    <lineage>
        <taxon>Eukaryota</taxon>
        <taxon>Viridiplantae</taxon>
        <taxon>Streptophyta</taxon>
        <taxon>Embryophyta</taxon>
        <taxon>Tracheophyta</taxon>
        <taxon>Spermatophyta</taxon>
        <taxon>Magnoliopsida</taxon>
        <taxon>Liliopsida</taxon>
        <taxon>Poales</taxon>
        <taxon>Poaceae</taxon>
        <taxon>PACMAD clade</taxon>
        <taxon>Panicoideae</taxon>
        <taxon>Andropogonodae</taxon>
        <taxon>Paspaleae</taxon>
        <taxon>Paspalinae</taxon>
        <taxon>Paspalum</taxon>
    </lineage>
</organism>
<sequence>MPAFFFPMRKEKKKMDETFCIYGIAGDIDKRAWRRLHSAYQTSIPRGSKVTVTSRSENITNFRTTQALNLKFLPREAYWYFFRTLVFGSTDPEEHPELASIAMAIIDEYFDQGAHKAFTGPFMYLNNVASILKGCVGAQAWRQSLECLRENWKQNEVLSSSRSLGGSGMENDRMFLRRETRATEYCVVHSQDHRIVLDDKEAPKINLLEVIFGSVPPQGKFEVLVWKSHLVPYHKHIYSFEILEFARNKVSRNKQVQKRKNFS</sequence>
<proteinExistence type="predicted"/>
<dbReference type="PANTHER" id="PTHR33377:SF20">
    <property type="entry name" value="RX N-TERMINAL DOMAIN-CONTAINING PROTEIN"/>
    <property type="match status" value="1"/>
</dbReference>
<protein>
    <submittedName>
        <fullName evidence="1">Uncharacterized protein</fullName>
    </submittedName>
</protein>
<keyword evidence="2" id="KW-1185">Reference proteome</keyword>
<reference evidence="1 2" key="1">
    <citation type="submission" date="2024-02" db="EMBL/GenBank/DDBJ databases">
        <title>High-quality chromosome-scale genome assembly of Pensacola bahiagrass (Paspalum notatum Flugge var. saurae).</title>
        <authorList>
            <person name="Vega J.M."/>
            <person name="Podio M."/>
            <person name="Orjuela J."/>
            <person name="Siena L.A."/>
            <person name="Pessino S.C."/>
            <person name="Combes M.C."/>
            <person name="Mariac C."/>
            <person name="Albertini E."/>
            <person name="Pupilli F."/>
            <person name="Ortiz J.P.A."/>
            <person name="Leblanc O."/>
        </authorList>
    </citation>
    <scope>NUCLEOTIDE SEQUENCE [LARGE SCALE GENOMIC DNA]</scope>
    <source>
        <strain evidence="1">R1</strain>
        <tissue evidence="1">Leaf</tissue>
    </source>
</reference>
<dbReference type="Proteomes" id="UP001341281">
    <property type="component" value="Chromosome 03"/>
</dbReference>
<dbReference type="EMBL" id="CP144747">
    <property type="protein sequence ID" value="WVZ61539.1"/>
    <property type="molecule type" value="Genomic_DNA"/>
</dbReference>
<name>A0AAQ3SX88_PASNO</name>
<gene>
    <name evidence="1" type="ORF">U9M48_011400</name>
</gene>
<dbReference type="PANTHER" id="PTHR33377">
    <property type="entry name" value="OS10G0134700 PROTEIN-RELATED"/>
    <property type="match status" value="1"/>
</dbReference>